<evidence type="ECO:0000313" key="2">
    <source>
        <dbReference type="EMBL" id="KAK8893666.1"/>
    </source>
</evidence>
<name>A0ABR2KRL0_9EUKA</name>
<feature type="coiled-coil region" evidence="1">
    <location>
        <begin position="166"/>
        <end position="236"/>
    </location>
</feature>
<dbReference type="Proteomes" id="UP001470230">
    <property type="component" value="Unassembled WGS sequence"/>
</dbReference>
<reference evidence="2 3" key="1">
    <citation type="submission" date="2024-04" db="EMBL/GenBank/DDBJ databases">
        <title>Tritrichomonas musculus Genome.</title>
        <authorList>
            <person name="Alves-Ferreira E."/>
            <person name="Grigg M."/>
            <person name="Lorenzi H."/>
            <person name="Galac M."/>
        </authorList>
    </citation>
    <scope>NUCLEOTIDE SEQUENCE [LARGE SCALE GENOMIC DNA]</scope>
    <source>
        <strain evidence="2 3">EAF2021</strain>
    </source>
</reference>
<feature type="coiled-coil region" evidence="1">
    <location>
        <begin position="28"/>
        <end position="62"/>
    </location>
</feature>
<protein>
    <submittedName>
        <fullName evidence="2">Uncharacterized protein</fullName>
    </submittedName>
</protein>
<organism evidence="2 3">
    <name type="scientific">Tritrichomonas musculus</name>
    <dbReference type="NCBI Taxonomy" id="1915356"/>
    <lineage>
        <taxon>Eukaryota</taxon>
        <taxon>Metamonada</taxon>
        <taxon>Parabasalia</taxon>
        <taxon>Tritrichomonadida</taxon>
        <taxon>Tritrichomonadidae</taxon>
        <taxon>Tritrichomonas</taxon>
    </lineage>
</organism>
<sequence length="404" mass="47419">MYLQQAQSTKTFEEMKELTKLDLVLDDITVASKQLSILNKRLEDLTKEKKDAEFLCDELTIERENLLSSQVQPLSQTNTLDTKDDFSDEGQFFGYLNSIENREVEISAKIEANKQIQSKLRHDLSTYQQQNMKLKSELEPLIDTYNDEEAKYRNSDDIKKDLLISLDQKTIENENILQKCEELKEELDARNEELNGVTLQTFTELKKKLKTRKEELANIRNKSESLRSKCESMERTQRKELLNTKDKLQKGASVTKWRTDRSVLKNKLKMLKTQLYNEQKNIEQTAKRDKDLDDKFKKLLDEDPNHNFGQCEKARKCVLALINDSKSRTKKVAFTTDLDYENEYTEQLLKEKEKIKKSKQIFNEYKDNVLSGLNIELDGCSQNGYIKLLRDEFYQLQNELSKLV</sequence>
<keyword evidence="1" id="KW-0175">Coiled coil</keyword>
<accession>A0ABR2KRL0</accession>
<comment type="caution">
    <text evidence="2">The sequence shown here is derived from an EMBL/GenBank/DDBJ whole genome shotgun (WGS) entry which is preliminary data.</text>
</comment>
<dbReference type="EMBL" id="JAPFFF010000003">
    <property type="protein sequence ID" value="KAK8893666.1"/>
    <property type="molecule type" value="Genomic_DNA"/>
</dbReference>
<keyword evidence="3" id="KW-1185">Reference proteome</keyword>
<evidence type="ECO:0000313" key="3">
    <source>
        <dbReference type="Proteomes" id="UP001470230"/>
    </source>
</evidence>
<evidence type="ECO:0000256" key="1">
    <source>
        <dbReference type="SAM" id="Coils"/>
    </source>
</evidence>
<gene>
    <name evidence="2" type="ORF">M9Y10_022093</name>
</gene>
<proteinExistence type="predicted"/>